<feature type="compositionally biased region" description="Low complexity" evidence="1">
    <location>
        <begin position="121"/>
        <end position="156"/>
    </location>
</feature>
<evidence type="ECO:0000256" key="1">
    <source>
        <dbReference type="SAM" id="MobiDB-lite"/>
    </source>
</evidence>
<evidence type="ECO:0000259" key="3">
    <source>
        <dbReference type="Pfam" id="PF00024"/>
    </source>
</evidence>
<dbReference type="Pfam" id="PF00024">
    <property type="entry name" value="PAN_1"/>
    <property type="match status" value="1"/>
</dbReference>
<feature type="region of interest" description="Disordered" evidence="1">
    <location>
        <begin position="108"/>
        <end position="156"/>
    </location>
</feature>
<feature type="chain" id="PRO_5029462801" description="Apple domain-containing protein" evidence="2">
    <location>
        <begin position="24"/>
        <end position="351"/>
    </location>
</feature>
<feature type="domain" description="Apple" evidence="3">
    <location>
        <begin position="49"/>
        <end position="98"/>
    </location>
</feature>
<feature type="signal peptide" evidence="2">
    <location>
        <begin position="1"/>
        <end position="23"/>
    </location>
</feature>
<dbReference type="EnsemblMetazoa" id="CLYHEMT016481.1">
    <property type="protein sequence ID" value="CLYHEMP016481.1"/>
    <property type="gene ID" value="CLYHEMG016481"/>
</dbReference>
<dbReference type="Proteomes" id="UP000594262">
    <property type="component" value="Unplaced"/>
</dbReference>
<dbReference type="GeneID" id="136808689"/>
<dbReference type="RefSeq" id="XP_066921331.1">
    <property type="nucleotide sequence ID" value="XM_067065230.1"/>
</dbReference>
<keyword evidence="5" id="KW-1185">Reference proteome</keyword>
<keyword evidence="2" id="KW-0732">Signal</keyword>
<organism evidence="4 5">
    <name type="scientific">Clytia hemisphaerica</name>
    <dbReference type="NCBI Taxonomy" id="252671"/>
    <lineage>
        <taxon>Eukaryota</taxon>
        <taxon>Metazoa</taxon>
        <taxon>Cnidaria</taxon>
        <taxon>Hydrozoa</taxon>
        <taxon>Hydroidolina</taxon>
        <taxon>Leptothecata</taxon>
        <taxon>Obeliida</taxon>
        <taxon>Clytiidae</taxon>
        <taxon>Clytia</taxon>
    </lineage>
</organism>
<evidence type="ECO:0000313" key="5">
    <source>
        <dbReference type="Proteomes" id="UP000594262"/>
    </source>
</evidence>
<sequence length="351" mass="39323">MQRQTLLLIVVILSLVLDRAVDGCKQFYQKTDKRIWFVEESIGMRKRSRSLVQCLLTCSRRKYECDMAGYSPVTGACILYEESTQMMIVDEDDGIDLYVPRKNQQEYAESHPITNVEQPATPKTATTTTSTSTSTTPTTTSTTISTTPTTTTTTTPTPTTTIAWPLICTDPYKTGPTCQDNKDLKQGLDERCKEADINRPIAIFQAIGGNFLWRCHNVNTLSADHLFYISGSDYDESMHNKLKTWIDNHPYYKGAQFEMSRASKSCDNKCTEIQKTCKPTETANSIYPFHLTGKSCHHHEIDKSSGGTSFWRSGKDPITSSTGQCQGFINIQTFSCSSPSGSHEQRVCRCV</sequence>
<evidence type="ECO:0000256" key="2">
    <source>
        <dbReference type="SAM" id="SignalP"/>
    </source>
</evidence>
<protein>
    <recommendedName>
        <fullName evidence="3">Apple domain-containing protein</fullName>
    </recommendedName>
</protein>
<proteinExistence type="predicted"/>
<reference evidence="4" key="1">
    <citation type="submission" date="2021-01" db="UniProtKB">
        <authorList>
            <consortium name="EnsemblMetazoa"/>
        </authorList>
    </citation>
    <scope>IDENTIFICATION</scope>
</reference>
<dbReference type="AlphaFoldDB" id="A0A7M6DMN1"/>
<dbReference type="InterPro" id="IPR003609">
    <property type="entry name" value="Pan_app"/>
</dbReference>
<evidence type="ECO:0000313" key="4">
    <source>
        <dbReference type="EnsemblMetazoa" id="CLYHEMP016481.1"/>
    </source>
</evidence>
<name>A0A7M6DMN1_9CNID</name>
<accession>A0A7M6DMN1</accession>